<keyword evidence="5" id="KW-1185">Reference proteome</keyword>
<keyword evidence="2" id="KW-0812">Transmembrane</keyword>
<sequence>MPDNRCSSCVTQKTECTYQQEKQKPGPRPGTNRLIIPQSCRLLIAEILKGTPSESYLSRCLNDDASATSIVVKLAARIKELESENEFLREKPLHVQKISNPEDSNSQASSELVEKVTKELAEFTLPSAKEPVHFGESSTMMLVMTAVEHRKQVDSNLPDWEKLLEGTKRPQYWDVPPWLAPPRLDPLRYEFPDPYEIKRLVDAYFDCHNLFSPLLHRPSFERSLADKLHIRDEAFGAVVLAVCAIGSRYRYGQINSSDPNVMFVVSGIKWFHQLPIQRFAFAPDVSLYHLQMYCLAMIYIQNINSGPEVLGGWMITGIAIRLAQEKGFHRRFVVEKKPTPERELWKRVFWFLLFYDFNMGLTFGRPRAMSIEDFDIDFAIECDDEYWEHLTHPFVQPPNKPPLISFWNHFMKMYEISILAAQPLYSVRKIANKDALQKVVSEIDSALAKWADSIPTHLMWNIKHEDENFFKQSAILWACYYWIQIEVHRRFIPRPGEEPELSFPSMTICANAARSCIHVVETCLQQTKDVTGHFMLPVILPLFASAMILVINLWRGKQVDPDFDPRPDLTVIYKCIGLLRMYESSDITNAVMSATRPFFSSSQENFAFGIEDSAMFSTFDPLDLQNRLRHKQIALEKAQAFSLICEI</sequence>
<evidence type="ECO:0000256" key="1">
    <source>
        <dbReference type="ARBA" id="ARBA00023242"/>
    </source>
</evidence>
<dbReference type="InterPro" id="IPR007219">
    <property type="entry name" value="XnlR_reg_dom"/>
</dbReference>
<dbReference type="OrthoDB" id="4456959at2759"/>
<reference evidence="4 5" key="1">
    <citation type="journal article" date="2020" name="ISME J.">
        <title>Uncovering the hidden diversity of litter-decomposition mechanisms in mushroom-forming fungi.</title>
        <authorList>
            <person name="Floudas D."/>
            <person name="Bentzer J."/>
            <person name="Ahren D."/>
            <person name="Johansson T."/>
            <person name="Persson P."/>
            <person name="Tunlid A."/>
        </authorList>
    </citation>
    <scope>NUCLEOTIDE SEQUENCE [LARGE SCALE GENOMIC DNA]</scope>
    <source>
        <strain evidence="4 5">CBS 291.85</strain>
    </source>
</reference>
<name>A0A8H5CKC7_9AGAR</name>
<gene>
    <name evidence="4" type="ORF">D9758_015622</name>
</gene>
<dbReference type="GO" id="GO:0003700">
    <property type="term" value="F:DNA-binding transcription factor activity"/>
    <property type="evidence" value="ECO:0007669"/>
    <property type="project" value="InterPro"/>
</dbReference>
<feature type="domain" description="Xylanolytic transcriptional activator regulatory" evidence="3">
    <location>
        <begin position="312"/>
        <end position="387"/>
    </location>
</feature>
<comment type="caution">
    <text evidence="4">The sequence shown here is derived from an EMBL/GenBank/DDBJ whole genome shotgun (WGS) entry which is preliminary data.</text>
</comment>
<dbReference type="AlphaFoldDB" id="A0A8H5CKC7"/>
<dbReference type="CDD" id="cd12148">
    <property type="entry name" value="fungal_TF_MHR"/>
    <property type="match status" value="1"/>
</dbReference>
<evidence type="ECO:0000313" key="4">
    <source>
        <dbReference type="EMBL" id="KAF5343371.1"/>
    </source>
</evidence>
<keyword evidence="2" id="KW-0472">Membrane</keyword>
<dbReference type="Pfam" id="PF04082">
    <property type="entry name" value="Fungal_trans"/>
    <property type="match status" value="1"/>
</dbReference>
<dbReference type="PANTHER" id="PTHR46910:SF38">
    <property type="entry name" value="ZN(2)-C6 FUNGAL-TYPE DOMAIN-CONTAINING PROTEIN"/>
    <property type="match status" value="1"/>
</dbReference>
<evidence type="ECO:0000259" key="3">
    <source>
        <dbReference type="SMART" id="SM00906"/>
    </source>
</evidence>
<dbReference type="GO" id="GO:0006351">
    <property type="term" value="P:DNA-templated transcription"/>
    <property type="evidence" value="ECO:0007669"/>
    <property type="project" value="InterPro"/>
</dbReference>
<dbReference type="GO" id="GO:0008270">
    <property type="term" value="F:zinc ion binding"/>
    <property type="evidence" value="ECO:0007669"/>
    <property type="project" value="InterPro"/>
</dbReference>
<dbReference type="Proteomes" id="UP000559256">
    <property type="component" value="Unassembled WGS sequence"/>
</dbReference>
<dbReference type="GO" id="GO:0003677">
    <property type="term" value="F:DNA binding"/>
    <property type="evidence" value="ECO:0007669"/>
    <property type="project" value="InterPro"/>
</dbReference>
<evidence type="ECO:0000256" key="2">
    <source>
        <dbReference type="SAM" id="Phobius"/>
    </source>
</evidence>
<organism evidence="4 5">
    <name type="scientific">Tetrapyrgos nigripes</name>
    <dbReference type="NCBI Taxonomy" id="182062"/>
    <lineage>
        <taxon>Eukaryota</taxon>
        <taxon>Fungi</taxon>
        <taxon>Dikarya</taxon>
        <taxon>Basidiomycota</taxon>
        <taxon>Agaricomycotina</taxon>
        <taxon>Agaricomycetes</taxon>
        <taxon>Agaricomycetidae</taxon>
        <taxon>Agaricales</taxon>
        <taxon>Marasmiineae</taxon>
        <taxon>Marasmiaceae</taxon>
        <taxon>Tetrapyrgos</taxon>
    </lineage>
</organism>
<keyword evidence="2" id="KW-1133">Transmembrane helix</keyword>
<dbReference type="EMBL" id="JAACJM010000141">
    <property type="protein sequence ID" value="KAF5343371.1"/>
    <property type="molecule type" value="Genomic_DNA"/>
</dbReference>
<dbReference type="InterPro" id="IPR050987">
    <property type="entry name" value="AtrR-like"/>
</dbReference>
<proteinExistence type="predicted"/>
<accession>A0A8H5CKC7</accession>
<dbReference type="SMART" id="SM00906">
    <property type="entry name" value="Fungal_trans"/>
    <property type="match status" value="1"/>
</dbReference>
<protein>
    <recommendedName>
        <fullName evidence="3">Xylanolytic transcriptional activator regulatory domain-containing protein</fullName>
    </recommendedName>
</protein>
<evidence type="ECO:0000313" key="5">
    <source>
        <dbReference type="Proteomes" id="UP000559256"/>
    </source>
</evidence>
<keyword evidence="1" id="KW-0539">Nucleus</keyword>
<feature type="transmembrane region" description="Helical" evidence="2">
    <location>
        <begin position="534"/>
        <end position="554"/>
    </location>
</feature>
<dbReference type="PANTHER" id="PTHR46910">
    <property type="entry name" value="TRANSCRIPTION FACTOR PDR1"/>
    <property type="match status" value="1"/>
</dbReference>